<dbReference type="InterPro" id="IPR029063">
    <property type="entry name" value="SAM-dependent_MTases_sf"/>
</dbReference>
<sequence>MSESEPRPGAAPLTRWAVGGAGNDGYGRMFGELVSAGTDVDGEARLADALLPRDARVLDAGSGMGRVSAALAARGHRVVGIEPDAALVAQCRHTFPGLEVVESDILGVTAEQLGLFDLVVCVGNVMIYLADGTERAVLARLRSLLAPGGRILVGFHPVDGPTNSRTYPPEEFVADAEASGLRVDLRFGTYELHPPLETYAVWVLSPEA</sequence>
<feature type="domain" description="Methyltransferase" evidence="4">
    <location>
        <begin position="57"/>
        <end position="149"/>
    </location>
</feature>
<evidence type="ECO:0000313" key="6">
    <source>
        <dbReference type="Proteomes" id="UP000580910"/>
    </source>
</evidence>
<dbReference type="Proteomes" id="UP000580910">
    <property type="component" value="Unassembled WGS sequence"/>
</dbReference>
<evidence type="ECO:0000256" key="3">
    <source>
        <dbReference type="ARBA" id="ARBA00022691"/>
    </source>
</evidence>
<keyword evidence="2 5" id="KW-0808">Transferase</keyword>
<dbReference type="EMBL" id="JACGXA010000001">
    <property type="protein sequence ID" value="MBA8802032.1"/>
    <property type="molecule type" value="Genomic_DNA"/>
</dbReference>
<dbReference type="RefSeq" id="WP_182536240.1">
    <property type="nucleotide sequence ID" value="NZ_JACGXA010000001.1"/>
</dbReference>
<keyword evidence="6" id="KW-1185">Reference proteome</keyword>
<dbReference type="CDD" id="cd02440">
    <property type="entry name" value="AdoMet_MTases"/>
    <property type="match status" value="1"/>
</dbReference>
<evidence type="ECO:0000256" key="2">
    <source>
        <dbReference type="ARBA" id="ARBA00022679"/>
    </source>
</evidence>
<organism evidence="5 6">
    <name type="scientific">Nocardioides ginsengisegetis</name>
    <dbReference type="NCBI Taxonomy" id="661491"/>
    <lineage>
        <taxon>Bacteria</taxon>
        <taxon>Bacillati</taxon>
        <taxon>Actinomycetota</taxon>
        <taxon>Actinomycetes</taxon>
        <taxon>Propionibacteriales</taxon>
        <taxon>Nocardioidaceae</taxon>
        <taxon>Nocardioides</taxon>
    </lineage>
</organism>
<evidence type="ECO:0000259" key="4">
    <source>
        <dbReference type="Pfam" id="PF13649"/>
    </source>
</evidence>
<gene>
    <name evidence="5" type="ORF">FB382_000323</name>
</gene>
<proteinExistence type="predicted"/>
<dbReference type="SUPFAM" id="SSF53335">
    <property type="entry name" value="S-adenosyl-L-methionine-dependent methyltransferases"/>
    <property type="match status" value="1"/>
</dbReference>
<dbReference type="InterPro" id="IPR041698">
    <property type="entry name" value="Methyltransf_25"/>
</dbReference>
<name>A0A7W3P829_9ACTN</name>
<dbReference type="InterPro" id="IPR020596">
    <property type="entry name" value="rRNA_Ade_Mease_Trfase_CS"/>
</dbReference>
<dbReference type="GO" id="GO:0000179">
    <property type="term" value="F:rRNA (adenine-N6,N6-)-dimethyltransferase activity"/>
    <property type="evidence" value="ECO:0007669"/>
    <property type="project" value="InterPro"/>
</dbReference>
<dbReference type="PANTHER" id="PTHR43464">
    <property type="entry name" value="METHYLTRANSFERASE"/>
    <property type="match status" value="1"/>
</dbReference>
<dbReference type="Gene3D" id="3.40.50.150">
    <property type="entry name" value="Vaccinia Virus protein VP39"/>
    <property type="match status" value="1"/>
</dbReference>
<dbReference type="Pfam" id="PF13649">
    <property type="entry name" value="Methyltransf_25"/>
    <property type="match status" value="1"/>
</dbReference>
<dbReference type="PANTHER" id="PTHR43464:SF19">
    <property type="entry name" value="UBIQUINONE BIOSYNTHESIS O-METHYLTRANSFERASE, MITOCHONDRIAL"/>
    <property type="match status" value="1"/>
</dbReference>
<evidence type="ECO:0000256" key="1">
    <source>
        <dbReference type="ARBA" id="ARBA00022603"/>
    </source>
</evidence>
<dbReference type="PROSITE" id="PS01131">
    <property type="entry name" value="RRNA_A_DIMETH"/>
    <property type="match status" value="1"/>
</dbReference>
<protein>
    <submittedName>
        <fullName evidence="5">SAM-dependent methyltransferase</fullName>
    </submittedName>
</protein>
<keyword evidence="1 5" id="KW-0489">Methyltransferase</keyword>
<dbReference type="AlphaFoldDB" id="A0A7W3P829"/>
<comment type="caution">
    <text evidence="5">The sequence shown here is derived from an EMBL/GenBank/DDBJ whole genome shotgun (WGS) entry which is preliminary data.</text>
</comment>
<keyword evidence="3" id="KW-0949">S-adenosyl-L-methionine</keyword>
<accession>A0A7W3P829</accession>
<evidence type="ECO:0000313" key="5">
    <source>
        <dbReference type="EMBL" id="MBA8802032.1"/>
    </source>
</evidence>
<reference evidence="5 6" key="1">
    <citation type="submission" date="2020-07" db="EMBL/GenBank/DDBJ databases">
        <title>Sequencing the genomes of 1000 actinobacteria strains.</title>
        <authorList>
            <person name="Klenk H.-P."/>
        </authorList>
    </citation>
    <scope>NUCLEOTIDE SEQUENCE [LARGE SCALE GENOMIC DNA]</scope>
    <source>
        <strain evidence="5 6">DSM 21349</strain>
    </source>
</reference>